<dbReference type="InterPro" id="IPR008676">
    <property type="entry name" value="MRG"/>
</dbReference>
<sequence length="394" mass="45192">MEAEASSSDGSTTSPVPSITPYEVNSMILCSHTDNLFYEAKIIAVKMQANGEYLYTVHYQGWSKRYDENIPHSRSASRFRPFTPENIELAKIEMREAKARAAELVKKKKPQKAEIRRGRSAVQLSESSSNASRDAKLLVNHSVFGDSSTESISRSSSTNEAVSVPEKLKALLENDRRLVESELKLPRLPCRLTVSKIMKEYVMHVRKLDAVCSEVKVHKGRARYWKGVVAALDECADNMKSFFDLIIASDILYANEKLRHKDLTEETSGVIHLYNISEHYVPKNYFPLNNRNSLMSNLKVQCFQWISDLLNEPKGGLRASEYYGFIYLLRLLIRFPEMIECMLCDNDSKEILTVFVQSFVRYLGSNSEKFFDPEQDYETVTEEYKLRLLQNSKI</sequence>
<dbReference type="STRING" id="6293.A0A1I8ENI9"/>
<dbReference type="InterPro" id="IPR016197">
    <property type="entry name" value="Chromo-like_dom_sf"/>
</dbReference>
<evidence type="ECO:0000259" key="8">
    <source>
        <dbReference type="Pfam" id="PF11717"/>
    </source>
</evidence>
<evidence type="ECO:0000259" key="7">
    <source>
        <dbReference type="Pfam" id="PF05712"/>
    </source>
</evidence>
<reference evidence="9" key="1">
    <citation type="submission" date="2016-11" db="UniProtKB">
        <authorList>
            <consortium name="WormBaseParasite"/>
        </authorList>
    </citation>
    <scope>IDENTIFICATION</scope>
    <source>
        <strain evidence="9">pt0022</strain>
    </source>
</reference>
<evidence type="ECO:0000256" key="5">
    <source>
        <dbReference type="ARBA" id="ARBA00023242"/>
    </source>
</evidence>
<dbReference type="PANTHER" id="PTHR10880">
    <property type="entry name" value="MORTALITY FACTOR 4-LIKE PROTEIN"/>
    <property type="match status" value="1"/>
</dbReference>
<evidence type="ECO:0000256" key="4">
    <source>
        <dbReference type="ARBA" id="ARBA00023163"/>
    </source>
</evidence>
<evidence type="ECO:0000256" key="1">
    <source>
        <dbReference type="ARBA" id="ARBA00004123"/>
    </source>
</evidence>
<evidence type="ECO:0000256" key="3">
    <source>
        <dbReference type="ARBA" id="ARBA00023015"/>
    </source>
</evidence>
<feature type="domain" description="MRG" evidence="7">
    <location>
        <begin position="153"/>
        <end position="378"/>
    </location>
</feature>
<feature type="domain" description="Tudor-knot" evidence="8">
    <location>
        <begin position="24"/>
        <end position="74"/>
    </location>
</feature>
<dbReference type="InterPro" id="IPR038217">
    <property type="entry name" value="MRG_C_sf"/>
</dbReference>
<dbReference type="Pfam" id="PF11717">
    <property type="entry name" value="Tudor-knot"/>
    <property type="match status" value="1"/>
</dbReference>
<dbReference type="SUPFAM" id="SSF54160">
    <property type="entry name" value="Chromo domain-like"/>
    <property type="match status" value="1"/>
</dbReference>
<proteinExistence type="predicted"/>
<dbReference type="InterPro" id="IPR026541">
    <property type="entry name" value="MRG_dom"/>
</dbReference>
<dbReference type="Gene3D" id="1.10.274.30">
    <property type="entry name" value="MRG domain"/>
    <property type="match status" value="1"/>
</dbReference>
<dbReference type="PANTHER" id="PTHR10880:SF48">
    <property type="entry name" value="MORTALITY FACTOR 4 LIKE 2"/>
    <property type="match status" value="1"/>
</dbReference>
<protein>
    <submittedName>
        <fullName evidence="9">MRG domain-containing protein</fullName>
    </submittedName>
</protein>
<accession>A0A1I8ENI9</accession>
<dbReference type="AlphaFoldDB" id="A0A1I8ENI9"/>
<keyword evidence="3" id="KW-0805">Transcription regulation</keyword>
<dbReference type="GO" id="GO:0005634">
    <property type="term" value="C:nucleus"/>
    <property type="evidence" value="ECO:0007669"/>
    <property type="project" value="UniProtKB-SubCell"/>
</dbReference>
<dbReference type="InterPro" id="IPR025995">
    <property type="entry name" value="Tudor-knot"/>
</dbReference>
<keyword evidence="4" id="KW-0804">Transcription</keyword>
<dbReference type="PROSITE" id="PS51640">
    <property type="entry name" value="MRG"/>
    <property type="match status" value="1"/>
</dbReference>
<comment type="subcellular location">
    <subcellularLocation>
        <location evidence="1">Nucleus</location>
    </subcellularLocation>
</comment>
<dbReference type="GO" id="GO:0006355">
    <property type="term" value="P:regulation of DNA-templated transcription"/>
    <property type="evidence" value="ECO:0007669"/>
    <property type="project" value="InterPro"/>
</dbReference>
<dbReference type="Gene3D" id="2.30.30.140">
    <property type="match status" value="1"/>
</dbReference>
<name>A0A1I8ENI9_WUCBA</name>
<keyword evidence="5" id="KW-0539">Nucleus</keyword>
<evidence type="ECO:0000256" key="2">
    <source>
        <dbReference type="ARBA" id="ARBA00022853"/>
    </source>
</evidence>
<dbReference type="Pfam" id="PF05712">
    <property type="entry name" value="MRG"/>
    <property type="match status" value="1"/>
</dbReference>
<organism evidence="9">
    <name type="scientific">Wuchereria bancrofti</name>
    <dbReference type="NCBI Taxonomy" id="6293"/>
    <lineage>
        <taxon>Eukaryota</taxon>
        <taxon>Metazoa</taxon>
        <taxon>Ecdysozoa</taxon>
        <taxon>Nematoda</taxon>
        <taxon>Chromadorea</taxon>
        <taxon>Rhabditida</taxon>
        <taxon>Spirurina</taxon>
        <taxon>Spiruromorpha</taxon>
        <taxon>Filarioidea</taxon>
        <taxon>Onchocercidae</taxon>
        <taxon>Wuchereria</taxon>
    </lineage>
</organism>
<feature type="region of interest" description="Disordered" evidence="6">
    <location>
        <begin position="103"/>
        <end position="128"/>
    </location>
</feature>
<evidence type="ECO:0000256" key="6">
    <source>
        <dbReference type="SAM" id="MobiDB-lite"/>
    </source>
</evidence>
<dbReference type="WBParaSite" id="maker-PairedContig_3562-snap-gene-0.44-mRNA-1">
    <property type="protein sequence ID" value="maker-PairedContig_3562-snap-gene-0.44-mRNA-1"/>
    <property type="gene ID" value="maker-PairedContig_3562-snap-gene-0.44"/>
</dbReference>
<dbReference type="GO" id="GO:0006325">
    <property type="term" value="P:chromatin organization"/>
    <property type="evidence" value="ECO:0007669"/>
    <property type="project" value="UniProtKB-KW"/>
</dbReference>
<dbReference type="GO" id="GO:0035267">
    <property type="term" value="C:NuA4 histone acetyltransferase complex"/>
    <property type="evidence" value="ECO:0007669"/>
    <property type="project" value="TreeGrafter"/>
</dbReference>
<evidence type="ECO:0000313" key="9">
    <source>
        <dbReference type="WBParaSite" id="maker-PairedContig_3562-snap-gene-0.44-mRNA-1"/>
    </source>
</evidence>
<feature type="compositionally biased region" description="Basic and acidic residues" evidence="6">
    <location>
        <begin position="103"/>
        <end position="117"/>
    </location>
</feature>
<keyword evidence="2" id="KW-0156">Chromatin regulator</keyword>